<dbReference type="InterPro" id="IPR006179">
    <property type="entry name" value="5_nucleotidase/apyrase"/>
</dbReference>
<dbReference type="InterPro" id="IPR023155">
    <property type="entry name" value="Cyt_c-552/4"/>
</dbReference>
<evidence type="ECO:0000313" key="2">
    <source>
        <dbReference type="EMBL" id="KPJ62111.1"/>
    </source>
</evidence>
<protein>
    <recommendedName>
        <fullName evidence="1">Cytochrome c-552/4 domain-containing protein</fullName>
    </recommendedName>
</protein>
<evidence type="ECO:0000313" key="3">
    <source>
        <dbReference type="Proteomes" id="UP000052020"/>
    </source>
</evidence>
<dbReference type="PANTHER" id="PTHR11575">
    <property type="entry name" value="5'-NUCLEOTIDASE-RELATED"/>
    <property type="match status" value="1"/>
</dbReference>
<organism evidence="2 3">
    <name type="scientific">candidate division KD3-62 bacterium DG_56</name>
    <dbReference type="NCBI Taxonomy" id="1704032"/>
    <lineage>
        <taxon>Bacteria</taxon>
        <taxon>candidate division KD3-62</taxon>
    </lineage>
</organism>
<dbReference type="GO" id="GO:0009166">
    <property type="term" value="P:nucleotide catabolic process"/>
    <property type="evidence" value="ECO:0007669"/>
    <property type="project" value="InterPro"/>
</dbReference>
<dbReference type="GO" id="GO:0030288">
    <property type="term" value="C:outer membrane-bounded periplasmic space"/>
    <property type="evidence" value="ECO:0007669"/>
    <property type="project" value="TreeGrafter"/>
</dbReference>
<dbReference type="GO" id="GO:0016787">
    <property type="term" value="F:hydrolase activity"/>
    <property type="evidence" value="ECO:0007669"/>
    <property type="project" value="InterPro"/>
</dbReference>
<dbReference type="PANTHER" id="PTHR11575:SF24">
    <property type="entry name" value="5'-NUCLEOTIDASE"/>
    <property type="match status" value="1"/>
</dbReference>
<proteinExistence type="predicted"/>
<evidence type="ECO:0000259" key="1">
    <source>
        <dbReference type="Pfam" id="PF13435"/>
    </source>
</evidence>
<dbReference type="Proteomes" id="UP000052020">
    <property type="component" value="Unassembled WGS sequence"/>
</dbReference>
<dbReference type="AlphaFoldDB" id="A0A0S7XIR3"/>
<dbReference type="SUPFAM" id="SSF48695">
    <property type="entry name" value="Multiheme cytochromes"/>
    <property type="match status" value="1"/>
</dbReference>
<dbReference type="Gene3D" id="3.60.21.10">
    <property type="match status" value="1"/>
</dbReference>
<feature type="domain" description="Cytochrome c-552/4" evidence="1">
    <location>
        <begin position="301"/>
        <end position="377"/>
    </location>
</feature>
<dbReference type="Pfam" id="PF13435">
    <property type="entry name" value="Cytochrome_C554"/>
    <property type="match status" value="1"/>
</dbReference>
<gene>
    <name evidence="2" type="ORF">AMK68_05305</name>
</gene>
<dbReference type="SUPFAM" id="SSF56300">
    <property type="entry name" value="Metallo-dependent phosphatases"/>
    <property type="match status" value="1"/>
</dbReference>
<dbReference type="Gene3D" id="1.10.1130.10">
    <property type="entry name" value="Flavocytochrome C3, Chain A"/>
    <property type="match status" value="1"/>
</dbReference>
<comment type="caution">
    <text evidence="2">The sequence shown here is derived from an EMBL/GenBank/DDBJ whole genome shotgun (WGS) entry which is preliminary data.</text>
</comment>
<sequence>MARRATEIKRLQQQSPNSLAVDVGMWAPRLDADPNPEARGIANLKCMSAMGYHAAGVSPEDFRFGTSHFLAAKEAAEFPLLACNLAAAGGGEPLTDGSTVVRAAQMKVGLIGVSTKQDLSKIGPDSTRSNDPLLQQELESVTFLDASESVKREIARLPRDLSLTIVLSALPPEENVDLAKANPEIDLIITTHKITELIKPPAASRHHVVGSTYIVCGSETVVGQLLPRIQLTLRNGKIADLAMSVSWLRSDIPEDKTVRAICWDFYRSMIEKMGLPPGEKRLAWASPENNPKAKYVGAEDCRRCHAAEFKEWQGTTQQKPRHRVPHQAAWLKLLQRYWYFWPQCASCHTTGYGYESGFNLEDMSPHLRNVQCESCHGPGSLHIEEPKSDNIRGQPTRKHCDACHAGPLPSQCKLPRGHIGEYNRDFEAYWNAIIHKQ</sequence>
<name>A0A0S7XIR3_9BACT</name>
<accession>A0A0S7XIR3</accession>
<dbReference type="EMBL" id="LIZY01000131">
    <property type="protein sequence ID" value="KPJ62111.1"/>
    <property type="molecule type" value="Genomic_DNA"/>
</dbReference>
<dbReference type="InterPro" id="IPR029052">
    <property type="entry name" value="Metallo-depent_PP-like"/>
</dbReference>
<dbReference type="InterPro" id="IPR036280">
    <property type="entry name" value="Multihaem_cyt_sf"/>
</dbReference>
<reference evidence="2 3" key="1">
    <citation type="journal article" date="2015" name="Microbiome">
        <title>Genomic resolution of linkages in carbon, nitrogen, and sulfur cycling among widespread estuary sediment bacteria.</title>
        <authorList>
            <person name="Baker B.J."/>
            <person name="Lazar C.S."/>
            <person name="Teske A.P."/>
            <person name="Dick G.J."/>
        </authorList>
    </citation>
    <scope>NUCLEOTIDE SEQUENCE [LARGE SCALE GENOMIC DNA]</scope>
    <source>
        <strain evidence="2">DG_56</strain>
    </source>
</reference>